<dbReference type="RefSeq" id="WP_149301498.1">
    <property type="nucleotide sequence ID" value="NZ_VTWH01000005.1"/>
</dbReference>
<evidence type="ECO:0000313" key="2">
    <source>
        <dbReference type="Proteomes" id="UP000324738"/>
    </source>
</evidence>
<accession>A0A5B0DTM8</accession>
<comment type="caution">
    <text evidence="1">The sequence shown here is derived from an EMBL/GenBank/DDBJ whole genome shotgun (WGS) entry which is preliminary data.</text>
</comment>
<dbReference type="Pfam" id="PF06240">
    <property type="entry name" value="COXG"/>
    <property type="match status" value="1"/>
</dbReference>
<dbReference type="SUPFAM" id="SSF55961">
    <property type="entry name" value="Bet v1-like"/>
    <property type="match status" value="1"/>
</dbReference>
<dbReference type="CDD" id="cd05018">
    <property type="entry name" value="CoxG"/>
    <property type="match status" value="1"/>
</dbReference>
<proteinExistence type="predicted"/>
<gene>
    <name evidence="1" type="ORF">FPY71_16835</name>
</gene>
<dbReference type="PANTHER" id="PTHR38588">
    <property type="entry name" value="BLL0334 PROTEIN"/>
    <property type="match status" value="1"/>
</dbReference>
<dbReference type="AlphaFoldDB" id="A0A5B0DTM8"/>
<name>A0A5B0DTM8_9HYPH</name>
<sequence>MYLEDSLHLPLPRQTVWEGLNNPTVLKACIHGCETLEWQSADQLRVTVAIKLAIARVRFNGTITLQDVVAGESYTLQAQGSGITGFATGYAKVKLLDEGAGTRLEFQAGAKAGGALEKLGHEWIEKAGKKLVSRFFERFCEQVTLHLIQPGS</sequence>
<dbReference type="EMBL" id="VTWH01000005">
    <property type="protein sequence ID" value="KAA0968549.1"/>
    <property type="molecule type" value="Genomic_DNA"/>
</dbReference>
<keyword evidence="2" id="KW-1185">Reference proteome</keyword>
<dbReference type="InterPro" id="IPR010419">
    <property type="entry name" value="CO_DH_gsu"/>
</dbReference>
<evidence type="ECO:0000313" key="1">
    <source>
        <dbReference type="EMBL" id="KAA0968549.1"/>
    </source>
</evidence>
<dbReference type="PANTHER" id="PTHR38588:SF1">
    <property type="entry name" value="BLL0334 PROTEIN"/>
    <property type="match status" value="1"/>
</dbReference>
<protein>
    <submittedName>
        <fullName evidence="1">Carbon monoxide dehydrogenase subunit G</fullName>
    </submittedName>
</protein>
<dbReference type="Gene3D" id="3.30.530.20">
    <property type="match status" value="1"/>
</dbReference>
<reference evidence="1 2" key="1">
    <citation type="submission" date="2019-08" db="EMBL/GenBank/DDBJ databases">
        <title>Aureimonas fodiniaquatilis sp. nov., isolated from a coal mine wastewater.</title>
        <authorList>
            <person name="Kim W."/>
        </authorList>
    </citation>
    <scope>NUCLEOTIDE SEQUENCE [LARGE SCALE GENOMIC DNA]</scope>
    <source>
        <strain evidence="1 2">CAU 1482</strain>
    </source>
</reference>
<dbReference type="InterPro" id="IPR023393">
    <property type="entry name" value="START-like_dom_sf"/>
</dbReference>
<organism evidence="1 2">
    <name type="scientific">Aureimonas fodinaquatilis</name>
    <dbReference type="NCBI Taxonomy" id="2565783"/>
    <lineage>
        <taxon>Bacteria</taxon>
        <taxon>Pseudomonadati</taxon>
        <taxon>Pseudomonadota</taxon>
        <taxon>Alphaproteobacteria</taxon>
        <taxon>Hyphomicrobiales</taxon>
        <taxon>Aurantimonadaceae</taxon>
        <taxon>Aureimonas</taxon>
    </lineage>
</organism>
<dbReference type="OrthoDB" id="9787428at2"/>
<dbReference type="Proteomes" id="UP000324738">
    <property type="component" value="Unassembled WGS sequence"/>
</dbReference>